<evidence type="ECO:0000256" key="4">
    <source>
        <dbReference type="ARBA" id="ARBA00023163"/>
    </source>
</evidence>
<comment type="caution">
    <text evidence="9">The sequence shown here is derived from an EMBL/GenBank/DDBJ whole genome shotgun (WGS) entry which is preliminary data.</text>
</comment>
<dbReference type="PANTHER" id="PTHR46133:SF13">
    <property type="entry name" value="TRANSCRIPTION FACTOR BHLH115"/>
    <property type="match status" value="1"/>
</dbReference>
<feature type="region of interest" description="Disordered" evidence="7">
    <location>
        <begin position="57"/>
        <end position="76"/>
    </location>
</feature>
<feature type="coiled-coil region" evidence="6">
    <location>
        <begin position="104"/>
        <end position="166"/>
    </location>
</feature>
<organism evidence="9 10">
    <name type="scientific">Brassica carinata</name>
    <name type="common">Ethiopian mustard</name>
    <name type="synonym">Abyssinian cabbage</name>
    <dbReference type="NCBI Taxonomy" id="52824"/>
    <lineage>
        <taxon>Eukaryota</taxon>
        <taxon>Viridiplantae</taxon>
        <taxon>Streptophyta</taxon>
        <taxon>Embryophyta</taxon>
        <taxon>Tracheophyta</taxon>
        <taxon>Spermatophyta</taxon>
        <taxon>Magnoliopsida</taxon>
        <taxon>eudicotyledons</taxon>
        <taxon>Gunneridae</taxon>
        <taxon>Pentapetalae</taxon>
        <taxon>rosids</taxon>
        <taxon>malvids</taxon>
        <taxon>Brassicales</taxon>
        <taxon>Brassicaceae</taxon>
        <taxon>Brassiceae</taxon>
        <taxon>Brassica</taxon>
    </lineage>
</organism>
<feature type="domain" description="BHLH" evidence="8">
    <location>
        <begin position="63"/>
        <end position="114"/>
    </location>
</feature>
<keyword evidence="5" id="KW-0539">Nucleus</keyword>
<evidence type="ECO:0000256" key="3">
    <source>
        <dbReference type="ARBA" id="ARBA00023125"/>
    </source>
</evidence>
<dbReference type="Proteomes" id="UP000886595">
    <property type="component" value="Unassembled WGS sequence"/>
</dbReference>
<dbReference type="PANTHER" id="PTHR46133">
    <property type="entry name" value="BHLH TRANSCRIPTION FACTOR"/>
    <property type="match status" value="1"/>
</dbReference>
<dbReference type="GO" id="GO:0003700">
    <property type="term" value="F:DNA-binding transcription factor activity"/>
    <property type="evidence" value="ECO:0007669"/>
    <property type="project" value="InterPro"/>
</dbReference>
<name>A0A8X7WFC9_BRACI</name>
<dbReference type="CDD" id="cd11446">
    <property type="entry name" value="bHLH_AtILR3_like"/>
    <property type="match status" value="1"/>
</dbReference>
<evidence type="ECO:0000313" key="10">
    <source>
        <dbReference type="Proteomes" id="UP000886595"/>
    </source>
</evidence>
<evidence type="ECO:0000256" key="2">
    <source>
        <dbReference type="ARBA" id="ARBA00023015"/>
    </source>
</evidence>
<reference evidence="9 10" key="1">
    <citation type="submission" date="2020-02" db="EMBL/GenBank/DDBJ databases">
        <authorList>
            <person name="Ma Q."/>
            <person name="Huang Y."/>
            <person name="Song X."/>
            <person name="Pei D."/>
        </authorList>
    </citation>
    <scope>NUCLEOTIDE SEQUENCE [LARGE SCALE GENOMIC DNA]</scope>
    <source>
        <strain evidence="9">Sxm20200214</strain>
        <tissue evidence="9">Leaf</tissue>
    </source>
</reference>
<dbReference type="GO" id="GO:0006879">
    <property type="term" value="P:intracellular iron ion homeostasis"/>
    <property type="evidence" value="ECO:0007669"/>
    <property type="project" value="InterPro"/>
</dbReference>
<dbReference type="InterPro" id="IPR011598">
    <property type="entry name" value="bHLH_dom"/>
</dbReference>
<dbReference type="PROSITE" id="PS50888">
    <property type="entry name" value="BHLH"/>
    <property type="match status" value="1"/>
</dbReference>
<evidence type="ECO:0000256" key="7">
    <source>
        <dbReference type="SAM" id="MobiDB-lite"/>
    </source>
</evidence>
<dbReference type="OrthoDB" id="515493at2759"/>
<evidence type="ECO:0000313" key="9">
    <source>
        <dbReference type="EMBL" id="KAG2328481.1"/>
    </source>
</evidence>
<evidence type="ECO:0000256" key="6">
    <source>
        <dbReference type="SAM" id="Coils"/>
    </source>
</evidence>
<comment type="subcellular location">
    <subcellularLocation>
        <location evidence="1">Nucleus</location>
    </subcellularLocation>
</comment>
<keyword evidence="4" id="KW-0804">Transcription</keyword>
<accession>A0A8X7WFC9</accession>
<dbReference type="Pfam" id="PF00010">
    <property type="entry name" value="HLH"/>
    <property type="match status" value="1"/>
</dbReference>
<dbReference type="AlphaFoldDB" id="A0A8X7WFC9"/>
<dbReference type="SUPFAM" id="SSF47459">
    <property type="entry name" value="HLH, helix-loop-helix DNA-binding domain"/>
    <property type="match status" value="1"/>
</dbReference>
<keyword evidence="10" id="KW-1185">Reference proteome</keyword>
<dbReference type="InterPro" id="IPR044818">
    <property type="entry name" value="ILR3-like"/>
</dbReference>
<proteinExistence type="predicted"/>
<dbReference type="Gene3D" id="4.10.280.10">
    <property type="entry name" value="Helix-loop-helix DNA-binding domain"/>
    <property type="match status" value="1"/>
</dbReference>
<sequence length="219" mass="24832">MMFPENTNWLSDYPLVDGAFSHQNPTLPWQIDGSATVSVEEVDGFLCDSDVIKEPGSRKRIKSESSSKACREKQRRDRLNDKFTELSSILEPGRAPKTDKVAIINDAIRLVNQARDETQRLKDLNSSLQEKIKELKDEKNELRDEKQKLKIEKERIEQQLKAVNTQPCFLPNPPTLSQAQAPGSKLVPFTTYPGFAMWQFMPPAAVDTSQDHVLRPPVA</sequence>
<dbReference type="EMBL" id="JAAMPC010000002">
    <property type="protein sequence ID" value="KAG2328481.1"/>
    <property type="molecule type" value="Genomic_DNA"/>
</dbReference>
<dbReference type="InterPro" id="IPR036638">
    <property type="entry name" value="HLH_DNA-bd_sf"/>
</dbReference>
<evidence type="ECO:0000259" key="8">
    <source>
        <dbReference type="PROSITE" id="PS50888"/>
    </source>
</evidence>
<dbReference type="GO" id="GO:0005634">
    <property type="term" value="C:nucleus"/>
    <property type="evidence" value="ECO:0007669"/>
    <property type="project" value="UniProtKB-SubCell"/>
</dbReference>
<keyword evidence="2" id="KW-0805">Transcription regulation</keyword>
<protein>
    <recommendedName>
        <fullName evidence="8">BHLH domain-containing protein</fullName>
    </recommendedName>
</protein>
<dbReference type="GO" id="GO:0003677">
    <property type="term" value="F:DNA binding"/>
    <property type="evidence" value="ECO:0007669"/>
    <property type="project" value="UniProtKB-KW"/>
</dbReference>
<gene>
    <name evidence="9" type="ORF">Bca52824_011209</name>
</gene>
<dbReference type="SMART" id="SM00353">
    <property type="entry name" value="HLH"/>
    <property type="match status" value="1"/>
</dbReference>
<keyword evidence="3" id="KW-0238">DNA-binding</keyword>
<dbReference type="FunFam" id="4.10.280.10:FF:000165">
    <property type="entry name" value="Transcription factor bHLH104"/>
    <property type="match status" value="1"/>
</dbReference>
<evidence type="ECO:0000256" key="1">
    <source>
        <dbReference type="ARBA" id="ARBA00004123"/>
    </source>
</evidence>
<keyword evidence="6" id="KW-0175">Coiled coil</keyword>
<dbReference type="GO" id="GO:0046983">
    <property type="term" value="F:protein dimerization activity"/>
    <property type="evidence" value="ECO:0007669"/>
    <property type="project" value="InterPro"/>
</dbReference>
<evidence type="ECO:0000256" key="5">
    <source>
        <dbReference type="ARBA" id="ARBA00023242"/>
    </source>
</evidence>